<evidence type="ECO:0000313" key="1">
    <source>
        <dbReference type="EMBL" id="OKP90854.1"/>
    </source>
</evidence>
<keyword evidence="2" id="KW-1185">Reference proteome</keyword>
<gene>
    <name evidence="1" type="ORF">A3844_03065</name>
</gene>
<sequence length="89" mass="10251">MLVNNPVKPLNSVETNDRISEYMESVNIVAGIVMGEERNQAKEQAHRQKLRNLHNSQCNPESGHHTFSILDRVIVQQQRSYNHKSSQQL</sequence>
<reference evidence="1 2" key="1">
    <citation type="submission" date="2016-03" db="EMBL/GenBank/DDBJ databases">
        <authorList>
            <person name="Sant'Anna F.H."/>
            <person name="Ambrosini A."/>
            <person name="Souza R."/>
            <person name="Bach E."/>
            <person name="Fernandes G."/>
            <person name="Balsanelli E."/>
            <person name="Baura V.A."/>
            <person name="Souza E.M."/>
            <person name="Passaglia L."/>
        </authorList>
    </citation>
    <scope>NUCLEOTIDE SEQUENCE [LARGE SCALE GENOMIC DNA]</scope>
    <source>
        <strain evidence="1 2">P26E</strain>
    </source>
</reference>
<name>A0ABX3EV30_9BACL</name>
<protein>
    <submittedName>
        <fullName evidence="1">Uncharacterized protein</fullName>
    </submittedName>
</protein>
<proteinExistence type="predicted"/>
<dbReference type="EMBL" id="LVWI01000002">
    <property type="protein sequence ID" value="OKP90854.1"/>
    <property type="molecule type" value="Genomic_DNA"/>
</dbReference>
<organism evidence="1 2">
    <name type="scientific">Paenibacillus helianthi</name>
    <dbReference type="NCBI Taxonomy" id="1349432"/>
    <lineage>
        <taxon>Bacteria</taxon>
        <taxon>Bacillati</taxon>
        <taxon>Bacillota</taxon>
        <taxon>Bacilli</taxon>
        <taxon>Bacillales</taxon>
        <taxon>Paenibacillaceae</taxon>
        <taxon>Paenibacillus</taxon>
    </lineage>
</organism>
<dbReference type="Proteomes" id="UP000186058">
    <property type="component" value="Unassembled WGS sequence"/>
</dbReference>
<accession>A0ABX3EV30</accession>
<comment type="caution">
    <text evidence="1">The sequence shown here is derived from an EMBL/GenBank/DDBJ whole genome shotgun (WGS) entry which is preliminary data.</text>
</comment>
<evidence type="ECO:0000313" key="2">
    <source>
        <dbReference type="Proteomes" id="UP000186058"/>
    </source>
</evidence>